<protein>
    <submittedName>
        <fullName evidence="2">Methyltransferase domain-containing protein</fullName>
    </submittedName>
</protein>
<evidence type="ECO:0000259" key="1">
    <source>
        <dbReference type="Pfam" id="PF08241"/>
    </source>
</evidence>
<evidence type="ECO:0000313" key="2">
    <source>
        <dbReference type="EMBL" id="SDW25903.1"/>
    </source>
</evidence>
<dbReference type="GO" id="GO:0008757">
    <property type="term" value="F:S-adenosylmethionine-dependent methyltransferase activity"/>
    <property type="evidence" value="ECO:0007669"/>
    <property type="project" value="InterPro"/>
</dbReference>
<name>A0A1H2S2W3_HALVA</name>
<dbReference type="Pfam" id="PF08241">
    <property type="entry name" value="Methyltransf_11"/>
    <property type="match status" value="1"/>
</dbReference>
<dbReference type="CDD" id="cd02440">
    <property type="entry name" value="AdoMet_MTases"/>
    <property type="match status" value="1"/>
</dbReference>
<dbReference type="InterPro" id="IPR029063">
    <property type="entry name" value="SAM-dependent_MTases_sf"/>
</dbReference>
<dbReference type="SUPFAM" id="SSF53335">
    <property type="entry name" value="S-adenosyl-L-methionine-dependent methyltransferases"/>
    <property type="match status" value="1"/>
</dbReference>
<feature type="domain" description="Methyltransferase type 11" evidence="1">
    <location>
        <begin position="77"/>
        <end position="128"/>
    </location>
</feature>
<dbReference type="STRING" id="28442.SAMN05443574_102165"/>
<sequence length="224" mass="24872">MSEATWDVQDGAIVERPRNVRKHPLLHRIYERHDALIAEQLPVGRTLEIAFGQHMHPRADVGLEGWPSNVDTVPQPALAGDARALPFADNSFAAVVGRRFLHHVPPADRPEILQETARVLRPGGRVVLLEGTPGLYRKLTKDAAFRLGLLEEDTDIYGHLSADAVIDLVSGPFDVVEKQTLGSPLMLASISESDASARLLDFYERTQFVKWWTFVVGERPESVA</sequence>
<dbReference type="AlphaFoldDB" id="A0A1H2S2W3"/>
<evidence type="ECO:0000313" key="3">
    <source>
        <dbReference type="Proteomes" id="UP000182573"/>
    </source>
</evidence>
<organism evidence="2 3">
    <name type="scientific">Haloarcula vallismortis</name>
    <name type="common">Halobacterium vallismortis</name>
    <dbReference type="NCBI Taxonomy" id="28442"/>
    <lineage>
        <taxon>Archaea</taxon>
        <taxon>Methanobacteriati</taxon>
        <taxon>Methanobacteriota</taxon>
        <taxon>Stenosarchaea group</taxon>
        <taxon>Halobacteria</taxon>
        <taxon>Halobacteriales</taxon>
        <taxon>Haloarculaceae</taxon>
        <taxon>Haloarcula</taxon>
    </lineage>
</organism>
<dbReference type="RefSeq" id="WP_004515385.1">
    <property type="nucleotide sequence ID" value="NZ_FNOF01000002.1"/>
</dbReference>
<dbReference type="Proteomes" id="UP000182573">
    <property type="component" value="Unassembled WGS sequence"/>
</dbReference>
<dbReference type="Gene3D" id="3.40.50.150">
    <property type="entry name" value="Vaccinia Virus protein VP39"/>
    <property type="match status" value="1"/>
</dbReference>
<gene>
    <name evidence="2" type="ORF">SAMN05443574_102165</name>
</gene>
<dbReference type="InterPro" id="IPR013216">
    <property type="entry name" value="Methyltransf_11"/>
</dbReference>
<reference evidence="2 3" key="1">
    <citation type="submission" date="2016-10" db="EMBL/GenBank/DDBJ databases">
        <authorList>
            <person name="de Groot N.N."/>
        </authorList>
    </citation>
    <scope>NUCLEOTIDE SEQUENCE [LARGE SCALE GENOMIC DNA]</scope>
    <source>
        <strain evidence="2 3">DSM 3756</strain>
    </source>
</reference>
<accession>A0A1H2S2W3</accession>
<proteinExistence type="predicted"/>
<dbReference type="EMBL" id="FNOF01000002">
    <property type="protein sequence ID" value="SDW25903.1"/>
    <property type="molecule type" value="Genomic_DNA"/>
</dbReference>
<dbReference type="GO" id="GO:0032259">
    <property type="term" value="P:methylation"/>
    <property type="evidence" value="ECO:0007669"/>
    <property type="project" value="UniProtKB-KW"/>
</dbReference>
<keyword evidence="2" id="KW-0808">Transferase</keyword>
<keyword evidence="2" id="KW-0489">Methyltransferase</keyword>